<protein>
    <submittedName>
        <fullName evidence="3">3-oxoacyl-[acyl-carrier protein] reductase</fullName>
        <ecNumber evidence="3">1.1.1.100</ecNumber>
    </submittedName>
</protein>
<dbReference type="SUPFAM" id="SSF51735">
    <property type="entry name" value="NAD(P)-binding Rossmann-fold domains"/>
    <property type="match status" value="1"/>
</dbReference>
<evidence type="ECO:0000313" key="3">
    <source>
        <dbReference type="EMBL" id="MDR7156471.1"/>
    </source>
</evidence>
<gene>
    <name evidence="3" type="ORF">J2W40_003315</name>
</gene>
<accession>A0ABU1X4F3</accession>
<keyword evidence="4" id="KW-1185">Reference proteome</keyword>
<dbReference type="EMBL" id="JAVDWV010000016">
    <property type="protein sequence ID" value="MDR7156471.1"/>
    <property type="molecule type" value="Genomic_DNA"/>
</dbReference>
<dbReference type="PRINTS" id="PR00080">
    <property type="entry name" value="SDRFAMILY"/>
</dbReference>
<keyword evidence="3" id="KW-0560">Oxidoreductase</keyword>
<dbReference type="SMART" id="SM00822">
    <property type="entry name" value="PKS_KR"/>
    <property type="match status" value="1"/>
</dbReference>
<dbReference type="Pfam" id="PF13561">
    <property type="entry name" value="adh_short_C2"/>
    <property type="match status" value="1"/>
</dbReference>
<dbReference type="InterPro" id="IPR020904">
    <property type="entry name" value="Sc_DH/Rdtase_CS"/>
</dbReference>
<evidence type="ECO:0000259" key="2">
    <source>
        <dbReference type="SMART" id="SM00822"/>
    </source>
</evidence>
<dbReference type="EC" id="1.1.1.100" evidence="3"/>
<dbReference type="InterPro" id="IPR057326">
    <property type="entry name" value="KR_dom"/>
</dbReference>
<sequence>MSNSLNINPMSLEGRTVIVTGAGQGIGRAIADLVVALGGNAVIADMNSETLAKAESDYPEGRYLGVAADISDADAVQSLVDSAVEKFGAVHGLVNNAGITRPAMMNKLTLEQWNQVISVHLTGAFLCSQAVGRHMIERAQAGDANPGSIVNISSDAGVQGTIGQVNYATAKAGIIGMTMSTAREWAKYSIRANCVAFGVVETPMTETVRSEKFADTYLSRIPLGRWSSPEEAARPVCFLLSDAAAYITGQRISANGGMQMAG</sequence>
<evidence type="ECO:0000313" key="4">
    <source>
        <dbReference type="Proteomes" id="UP001267638"/>
    </source>
</evidence>
<comment type="caution">
    <text evidence="3">The sequence shown here is derived from an EMBL/GenBank/DDBJ whole genome shotgun (WGS) entry which is preliminary data.</text>
</comment>
<dbReference type="InterPro" id="IPR036291">
    <property type="entry name" value="NAD(P)-bd_dom_sf"/>
</dbReference>
<dbReference type="PROSITE" id="PS00061">
    <property type="entry name" value="ADH_SHORT"/>
    <property type="match status" value="1"/>
</dbReference>
<reference evidence="3 4" key="1">
    <citation type="submission" date="2023-07" db="EMBL/GenBank/DDBJ databases">
        <title>Sorghum-associated microbial communities from plants grown in Nebraska, USA.</title>
        <authorList>
            <person name="Schachtman D."/>
        </authorList>
    </citation>
    <scope>NUCLEOTIDE SEQUENCE [LARGE SCALE GENOMIC DNA]</scope>
    <source>
        <strain evidence="3 4">4256</strain>
    </source>
</reference>
<dbReference type="GO" id="GO:0004316">
    <property type="term" value="F:3-oxoacyl-[acyl-carrier-protein] reductase (NADPH) activity"/>
    <property type="evidence" value="ECO:0007669"/>
    <property type="project" value="UniProtKB-EC"/>
</dbReference>
<comment type="similarity">
    <text evidence="1">Belongs to the short-chain dehydrogenases/reductases (SDR) family.</text>
</comment>
<name>A0ABU1X4F3_SPHXE</name>
<dbReference type="Gene3D" id="3.40.50.720">
    <property type="entry name" value="NAD(P)-binding Rossmann-like Domain"/>
    <property type="match status" value="1"/>
</dbReference>
<proteinExistence type="inferred from homology"/>
<dbReference type="PANTHER" id="PTHR42760:SF40">
    <property type="entry name" value="3-OXOACYL-[ACYL-CARRIER-PROTEIN] REDUCTASE, CHLOROPLASTIC"/>
    <property type="match status" value="1"/>
</dbReference>
<dbReference type="InterPro" id="IPR002347">
    <property type="entry name" value="SDR_fam"/>
</dbReference>
<dbReference type="PANTHER" id="PTHR42760">
    <property type="entry name" value="SHORT-CHAIN DEHYDROGENASES/REDUCTASES FAMILY MEMBER"/>
    <property type="match status" value="1"/>
</dbReference>
<evidence type="ECO:0000256" key="1">
    <source>
        <dbReference type="ARBA" id="ARBA00006484"/>
    </source>
</evidence>
<organism evidence="3 4">
    <name type="scientific">Sphingobium xenophagum</name>
    <dbReference type="NCBI Taxonomy" id="121428"/>
    <lineage>
        <taxon>Bacteria</taxon>
        <taxon>Pseudomonadati</taxon>
        <taxon>Pseudomonadota</taxon>
        <taxon>Alphaproteobacteria</taxon>
        <taxon>Sphingomonadales</taxon>
        <taxon>Sphingomonadaceae</taxon>
        <taxon>Sphingobium</taxon>
    </lineage>
</organism>
<dbReference type="PRINTS" id="PR00081">
    <property type="entry name" value="GDHRDH"/>
</dbReference>
<dbReference type="RefSeq" id="WP_310226804.1">
    <property type="nucleotide sequence ID" value="NZ_JAVDWV010000016.1"/>
</dbReference>
<feature type="domain" description="Ketoreductase" evidence="2">
    <location>
        <begin position="15"/>
        <end position="203"/>
    </location>
</feature>
<dbReference type="Proteomes" id="UP001267638">
    <property type="component" value="Unassembled WGS sequence"/>
</dbReference>